<dbReference type="InterPro" id="IPR006528">
    <property type="entry name" value="Phage_head_morphogenesis_dom"/>
</dbReference>
<dbReference type="Gene3D" id="3.90.176.10">
    <property type="entry name" value="Toxin ADP-ribosyltransferase, Chain A, domain 1"/>
    <property type="match status" value="1"/>
</dbReference>
<dbReference type="HOGENOM" id="CLU_017434_5_2_9"/>
<dbReference type="Pfam" id="PF04233">
    <property type="entry name" value="Phage_Mu_F"/>
    <property type="match status" value="1"/>
</dbReference>
<name>E0NNB2_9FIRM</name>
<dbReference type="GO" id="GO:0005576">
    <property type="term" value="C:extracellular region"/>
    <property type="evidence" value="ECO:0007669"/>
    <property type="project" value="InterPro"/>
</dbReference>
<gene>
    <name evidence="3" type="ORF">HMPREF9225_1651</name>
</gene>
<proteinExistence type="predicted"/>
<dbReference type="Proteomes" id="UP000003280">
    <property type="component" value="Unassembled WGS sequence"/>
</dbReference>
<keyword evidence="4" id="KW-1185">Reference proteome</keyword>
<evidence type="ECO:0000313" key="4">
    <source>
        <dbReference type="Proteomes" id="UP000003280"/>
    </source>
</evidence>
<organism evidence="3 4">
    <name type="scientific">Peptoniphilus duerdenii ATCC BAA-1640</name>
    <dbReference type="NCBI Taxonomy" id="862517"/>
    <lineage>
        <taxon>Bacteria</taxon>
        <taxon>Bacillati</taxon>
        <taxon>Bacillota</taxon>
        <taxon>Tissierellia</taxon>
        <taxon>Tissierellales</taxon>
        <taxon>Peptoniphilaceae</taxon>
        <taxon>Peptoniphilus</taxon>
    </lineage>
</organism>
<sequence length="838" mass="96528">MTTNYWDQRIERLNREVFRDSESYVRELRKIYDTETEKIQDSIYSQLLKLQEEAGEISLAEAKKLLNDREKKIFKDSLDDFIKKATGKINVDTERELNIISRRVRISRLQAMEVELKKTVAGLMSREEKGLFAHLGGTYEKRYYKELYELQRITGYKSVQSVNKSELNTLIKNPWTSDGQEFSERIWGRGEKLTTSLRDNLIRDIARGNSPKESARNIQRLFDVSKASASRLVFTETAAVNAKATQDSYEKLGVKQYQILATLDLKTSDICRSMDSKIFDYKDYRIGITAPPFHPNCRSDTVPYFGDEFEKEIDQGIGRMARDPESGESEPVENLTYEDWHKKYVEGLPIDSEKSNIPSETVEPPQKYTKAETDDALDYYVSGDGMWINNYLRGRSPDIVFTEDDKIYLERLDQATTLQNVKEKTLYRSVDVSAIIGDISDFDYDDLRGAYFYGDDSKRAKEIMEKYLKNIQGKEIVDKGFLSTTKSKDIALEFQGFTGSSKSCVIEFNVPDGIKGVDLKDFDIADSEQREVLLARGQKFVIKEMTQEQGQFYFKADLILNNGYNVNEEIELPKLKKVFKEDDYKEFKKIISENTNEDIQKLYKKYGDEINHVYISDKGCYNSARNELSISINSEEEVKSGINKFSTVAHEYGHSFDHNATSDLTHTDLKKIREVIPESLAPAKDLLSSSDEFMQAIREDKANLKSIGFKKLVEELRDEEASKGIQDAIDGMFEGSKYRISWGHGEKYYNRKYNKIKYYADLYGEDYDKILMDAFKELGYKIKAKKDMKSLIRDYETASEAWANIMSAVTCGGSELEFAEKYLPKSLEALLKIIKGVN</sequence>
<evidence type="ECO:0000313" key="3">
    <source>
        <dbReference type="EMBL" id="EFM24785.1"/>
    </source>
</evidence>
<reference evidence="3 4" key="1">
    <citation type="submission" date="2010-07" db="EMBL/GenBank/DDBJ databases">
        <authorList>
            <person name="Muzny D."/>
            <person name="Qin X."/>
            <person name="Deng J."/>
            <person name="Jiang H."/>
            <person name="Liu Y."/>
            <person name="Qu J."/>
            <person name="Song X.-Z."/>
            <person name="Zhang L."/>
            <person name="Thornton R."/>
            <person name="Coyle M."/>
            <person name="Francisco L."/>
            <person name="Jackson L."/>
            <person name="Javaid M."/>
            <person name="Korchina V."/>
            <person name="Kovar C."/>
            <person name="Mata R."/>
            <person name="Mathew T."/>
            <person name="Ngo R."/>
            <person name="Nguyen L."/>
            <person name="Nguyen N."/>
            <person name="Okwuonu G."/>
            <person name="Ongeri F."/>
            <person name="Pham C."/>
            <person name="Simmons D."/>
            <person name="Wilczek-Boney K."/>
            <person name="Hale W."/>
            <person name="Jakkamsetti A."/>
            <person name="Pham P."/>
            <person name="Ruth R."/>
            <person name="San Lucas F."/>
            <person name="Warren J."/>
            <person name="Zhang J."/>
            <person name="Zhao Z."/>
            <person name="Zhou C."/>
            <person name="Zhu D."/>
            <person name="Lee S."/>
            <person name="Bess C."/>
            <person name="Blankenburg K."/>
            <person name="Forbes L."/>
            <person name="Fu Q."/>
            <person name="Gubbala S."/>
            <person name="Hirani K."/>
            <person name="Jayaseelan J.C."/>
            <person name="Lara F."/>
            <person name="Munidasa M."/>
            <person name="Palculict T."/>
            <person name="Patil S."/>
            <person name="Pu L.-L."/>
            <person name="Saada N."/>
            <person name="Tang L."/>
            <person name="Weissenberger G."/>
            <person name="Zhu Y."/>
            <person name="Hemphill L."/>
            <person name="Shang Y."/>
            <person name="Youmans B."/>
            <person name="Ayvaz T."/>
            <person name="Ross M."/>
            <person name="Santibanez J."/>
            <person name="Aqrawi P."/>
            <person name="Gross S."/>
            <person name="Joshi V."/>
            <person name="Fowler G."/>
            <person name="Nazareth L."/>
            <person name="Reid J."/>
            <person name="Worley K."/>
            <person name="Petrosino J."/>
            <person name="Highlander S."/>
            <person name="Gibbs R."/>
        </authorList>
    </citation>
    <scope>NUCLEOTIDE SEQUENCE [LARGE SCALE GENOMIC DNA]</scope>
    <source>
        <strain evidence="3 4">ATCC BAA-1640</strain>
    </source>
</reference>
<dbReference type="RefSeq" id="WP_008902426.1">
    <property type="nucleotide sequence ID" value="NZ_GL397071.1"/>
</dbReference>
<evidence type="ECO:0000259" key="1">
    <source>
        <dbReference type="Pfam" id="PF03496"/>
    </source>
</evidence>
<dbReference type="OrthoDB" id="9765386at2"/>
<dbReference type="Pfam" id="PF03496">
    <property type="entry name" value="ADPrib_exo_Tox"/>
    <property type="match status" value="1"/>
</dbReference>
<feature type="domain" description="ADP ribosyltransferase" evidence="1">
    <location>
        <begin position="369"/>
        <end position="549"/>
    </location>
</feature>
<accession>E0NNB2</accession>
<dbReference type="PROSITE" id="PS51996">
    <property type="entry name" value="TR_MART"/>
    <property type="match status" value="1"/>
</dbReference>
<dbReference type="InterPro" id="IPR003540">
    <property type="entry name" value="ADP-ribosyltransferase"/>
</dbReference>
<comment type="caution">
    <text evidence="3">The sequence shown here is derived from an EMBL/GenBank/DDBJ whole genome shotgun (WGS) entry which is preliminary data.</text>
</comment>
<dbReference type="SUPFAM" id="SSF56399">
    <property type="entry name" value="ADP-ribosylation"/>
    <property type="match status" value="1"/>
</dbReference>
<dbReference type="eggNOG" id="COG2369">
    <property type="taxonomic scope" value="Bacteria"/>
</dbReference>
<feature type="domain" description="Phage head morphogenesis" evidence="2">
    <location>
        <begin position="197"/>
        <end position="300"/>
    </location>
</feature>
<dbReference type="STRING" id="862517.HMPREF9225_1651"/>
<protein>
    <submittedName>
        <fullName evidence="3">Phage protein F-like protein</fullName>
    </submittedName>
</protein>
<evidence type="ECO:0000259" key="2">
    <source>
        <dbReference type="Pfam" id="PF04233"/>
    </source>
</evidence>
<dbReference type="NCBIfam" id="TIGR01641">
    <property type="entry name" value="phageSPP1_gp7"/>
    <property type="match status" value="1"/>
</dbReference>
<dbReference type="EMBL" id="AEEH01000048">
    <property type="protein sequence ID" value="EFM24785.1"/>
    <property type="molecule type" value="Genomic_DNA"/>
</dbReference>
<dbReference type="AlphaFoldDB" id="E0NNB2"/>